<dbReference type="AlphaFoldDB" id="W7IQB3"/>
<feature type="region of interest" description="Disordered" evidence="1">
    <location>
        <begin position="1"/>
        <end position="21"/>
    </location>
</feature>
<evidence type="ECO:0000313" key="3">
    <source>
        <dbReference type="EMBL" id="EWC58952.1"/>
    </source>
</evidence>
<dbReference type="OrthoDB" id="3430276at2"/>
<evidence type="ECO:0000259" key="2">
    <source>
        <dbReference type="Pfam" id="PF04149"/>
    </source>
</evidence>
<sequence>MSISPSTLAGLTWRKSSRSSAGGAQCVELANLPVGAAVRDSKSPDSGHLVLAPTAFDQLRGWAKQR</sequence>
<dbReference type="STRING" id="909613.UO65_5748"/>
<dbReference type="EMBL" id="AYXG01000224">
    <property type="protein sequence ID" value="EWC58952.1"/>
    <property type="molecule type" value="Genomic_DNA"/>
</dbReference>
<protein>
    <recommendedName>
        <fullName evidence="2">DUF397 domain-containing protein</fullName>
    </recommendedName>
</protein>
<organism evidence="3 4">
    <name type="scientific">Actinokineospora spheciospongiae</name>
    <dbReference type="NCBI Taxonomy" id="909613"/>
    <lineage>
        <taxon>Bacteria</taxon>
        <taxon>Bacillati</taxon>
        <taxon>Actinomycetota</taxon>
        <taxon>Actinomycetes</taxon>
        <taxon>Pseudonocardiales</taxon>
        <taxon>Pseudonocardiaceae</taxon>
        <taxon>Actinokineospora</taxon>
    </lineage>
</organism>
<evidence type="ECO:0000256" key="1">
    <source>
        <dbReference type="SAM" id="MobiDB-lite"/>
    </source>
</evidence>
<accession>W7IQB3</accession>
<dbReference type="InterPro" id="IPR007278">
    <property type="entry name" value="DUF397"/>
</dbReference>
<dbReference type="Pfam" id="PF04149">
    <property type="entry name" value="DUF397"/>
    <property type="match status" value="1"/>
</dbReference>
<evidence type="ECO:0000313" key="4">
    <source>
        <dbReference type="Proteomes" id="UP000019277"/>
    </source>
</evidence>
<name>W7IQB3_9PSEU</name>
<reference evidence="3 4" key="1">
    <citation type="journal article" date="2014" name="Genome Announc.">
        <title>Draft Genome Sequence of the Antitrypanosomally Active Sponge-Associated Bacterium Actinokineospora sp. Strain EG49.</title>
        <authorList>
            <person name="Harjes J."/>
            <person name="Ryu T."/>
            <person name="Abdelmohsen U.R."/>
            <person name="Moitinho-Silva L."/>
            <person name="Horn H."/>
            <person name="Ravasi T."/>
            <person name="Hentschel U."/>
        </authorList>
    </citation>
    <scope>NUCLEOTIDE SEQUENCE [LARGE SCALE GENOMIC DNA]</scope>
    <source>
        <strain evidence="3 4">EG49</strain>
    </source>
</reference>
<comment type="caution">
    <text evidence="3">The sequence shown here is derived from an EMBL/GenBank/DDBJ whole genome shotgun (WGS) entry which is preliminary data.</text>
</comment>
<proteinExistence type="predicted"/>
<keyword evidence="4" id="KW-1185">Reference proteome</keyword>
<gene>
    <name evidence="3" type="ORF">UO65_5748</name>
</gene>
<dbReference type="Proteomes" id="UP000019277">
    <property type="component" value="Unassembled WGS sequence"/>
</dbReference>
<feature type="domain" description="DUF397" evidence="2">
    <location>
        <begin position="11"/>
        <end position="60"/>
    </location>
</feature>